<dbReference type="SUPFAM" id="SSF56349">
    <property type="entry name" value="DNA breaking-rejoining enzymes"/>
    <property type="match status" value="1"/>
</dbReference>
<name>A0ABU9GMD3_9GAMM</name>
<comment type="similarity">
    <text evidence="1">Belongs to the 'phage' integrase family.</text>
</comment>
<dbReference type="InterPro" id="IPR010998">
    <property type="entry name" value="Integrase_recombinase_N"/>
</dbReference>
<protein>
    <submittedName>
        <fullName evidence="8">Integron integrase</fullName>
    </submittedName>
</protein>
<evidence type="ECO:0000313" key="9">
    <source>
        <dbReference type="Proteomes" id="UP001369082"/>
    </source>
</evidence>
<reference evidence="8 9" key="1">
    <citation type="submission" date="2024-02" db="EMBL/GenBank/DDBJ databases">
        <title>Bacteria isolated from the canopy kelp, Nereocystis luetkeana.</title>
        <authorList>
            <person name="Pfister C.A."/>
            <person name="Younker I.T."/>
            <person name="Light S.H."/>
        </authorList>
    </citation>
    <scope>NUCLEOTIDE SEQUENCE [LARGE SCALE GENOMIC DNA]</scope>
    <source>
        <strain evidence="8 9">TI.1.05</strain>
    </source>
</reference>
<evidence type="ECO:0000256" key="3">
    <source>
        <dbReference type="ARBA" id="ARBA00023125"/>
    </source>
</evidence>
<dbReference type="PROSITE" id="PS51900">
    <property type="entry name" value="CB"/>
    <property type="match status" value="1"/>
</dbReference>
<dbReference type="EMBL" id="JBAKAZ010000005">
    <property type="protein sequence ID" value="MEL0628443.1"/>
    <property type="molecule type" value="Genomic_DNA"/>
</dbReference>
<dbReference type="InterPro" id="IPR011010">
    <property type="entry name" value="DNA_brk_join_enz"/>
</dbReference>
<dbReference type="Pfam" id="PF00589">
    <property type="entry name" value="Phage_integrase"/>
    <property type="match status" value="1"/>
</dbReference>
<dbReference type="InterPro" id="IPR013762">
    <property type="entry name" value="Integrase-like_cat_sf"/>
</dbReference>
<keyword evidence="3 5" id="KW-0238">DNA-binding</keyword>
<dbReference type="NCBIfam" id="TIGR02249">
    <property type="entry name" value="integrase_gron"/>
    <property type="match status" value="1"/>
</dbReference>
<keyword evidence="9" id="KW-1185">Reference proteome</keyword>
<proteinExistence type="inferred from homology"/>
<dbReference type="InterPro" id="IPR002104">
    <property type="entry name" value="Integrase_catalytic"/>
</dbReference>
<dbReference type="Proteomes" id="UP001369082">
    <property type="component" value="Unassembled WGS sequence"/>
</dbReference>
<dbReference type="PANTHER" id="PTHR30349">
    <property type="entry name" value="PHAGE INTEGRASE-RELATED"/>
    <property type="match status" value="1"/>
</dbReference>
<evidence type="ECO:0000256" key="1">
    <source>
        <dbReference type="ARBA" id="ARBA00008857"/>
    </source>
</evidence>
<evidence type="ECO:0000256" key="2">
    <source>
        <dbReference type="ARBA" id="ARBA00022908"/>
    </source>
</evidence>
<dbReference type="Gene3D" id="1.10.443.10">
    <property type="entry name" value="Intergrase catalytic core"/>
    <property type="match status" value="1"/>
</dbReference>
<evidence type="ECO:0000256" key="5">
    <source>
        <dbReference type="PROSITE-ProRule" id="PRU01248"/>
    </source>
</evidence>
<organism evidence="8 9">
    <name type="scientific">Psychromonas aquatilis</name>
    <dbReference type="NCBI Taxonomy" id="2005072"/>
    <lineage>
        <taxon>Bacteria</taxon>
        <taxon>Pseudomonadati</taxon>
        <taxon>Pseudomonadota</taxon>
        <taxon>Gammaproteobacteria</taxon>
        <taxon>Alteromonadales</taxon>
        <taxon>Psychromonadaceae</taxon>
        <taxon>Psychromonas</taxon>
    </lineage>
</organism>
<dbReference type="Pfam" id="PF13495">
    <property type="entry name" value="Phage_int_SAM_4"/>
    <property type="match status" value="1"/>
</dbReference>
<dbReference type="Gene3D" id="1.10.150.130">
    <property type="match status" value="1"/>
</dbReference>
<feature type="domain" description="Core-binding (CB)" evidence="7">
    <location>
        <begin position="1"/>
        <end position="83"/>
    </location>
</feature>
<dbReference type="RefSeq" id="WP_341596398.1">
    <property type="nucleotide sequence ID" value="NZ_JBAKAZ010000005.1"/>
</dbReference>
<evidence type="ECO:0000259" key="6">
    <source>
        <dbReference type="PROSITE" id="PS51898"/>
    </source>
</evidence>
<keyword evidence="4" id="KW-0233">DNA recombination</keyword>
<dbReference type="InterPro" id="IPR044068">
    <property type="entry name" value="CB"/>
</dbReference>
<dbReference type="InterPro" id="IPR050090">
    <property type="entry name" value="Tyrosine_recombinase_XerCD"/>
</dbReference>
<dbReference type="InterPro" id="IPR004107">
    <property type="entry name" value="Integrase_SAM-like_N"/>
</dbReference>
<dbReference type="InterPro" id="IPR011946">
    <property type="entry name" value="Integrase_integron-type"/>
</dbReference>
<evidence type="ECO:0000256" key="4">
    <source>
        <dbReference type="ARBA" id="ARBA00023172"/>
    </source>
</evidence>
<gene>
    <name evidence="8" type="ORF">V6256_02390</name>
</gene>
<comment type="caution">
    <text evidence="8">The sequence shown here is derived from an EMBL/GenBank/DDBJ whole genome shotgun (WGS) entry which is preliminary data.</text>
</comment>
<keyword evidence="2" id="KW-0229">DNA integration</keyword>
<feature type="domain" description="Tyr recombinase" evidence="6">
    <location>
        <begin position="101"/>
        <end position="318"/>
    </location>
</feature>
<dbReference type="PROSITE" id="PS51898">
    <property type="entry name" value="TYR_RECOMBINASE"/>
    <property type="match status" value="1"/>
</dbReference>
<evidence type="ECO:0000313" key="8">
    <source>
        <dbReference type="EMBL" id="MEL0628443.1"/>
    </source>
</evidence>
<dbReference type="PANTHER" id="PTHR30349:SF64">
    <property type="entry name" value="PROPHAGE INTEGRASE INTD-RELATED"/>
    <property type="match status" value="1"/>
</dbReference>
<sequence length="325" mass="37548">MKSPFLNAVAESMRVKFYAEKSIKAYLYWIKFYIYFNNKKHPFECHDHEVESFLSYLANTKKVAPKTQALALNALVYLYREFLDKPLTLKLNFKRTNTQPKLPVVLTLEEMSLLLSSLPSSVTLPCYLLYGSGLRLMEAVNLRIQDINFDYLSINIWRGKGGKHRSVTLAPELIEQLQNQIAKVNLFYQQDMQRVDFQGVYLPHALAGKYPNAAKELKWQYLFPSSRLSFEPGTANLRRHHIHESNIQKAVKNAARQLNFDKQVTCHTLRHSFATHLLQRGADIRTVQEQLGHSDIRTTQIYTHVLQAGANCVRSPLSDLMFDKN</sequence>
<accession>A0ABU9GMD3</accession>
<evidence type="ECO:0000259" key="7">
    <source>
        <dbReference type="PROSITE" id="PS51900"/>
    </source>
</evidence>